<comment type="domain">
    <text evidence="9">Consists of three domains; the N-terminal catalytic domain, the editing domain and the C-terminal C-Ala domain. The editing domain removes incorrectly charged amino acids, while the C-Ala domain, along with tRNA(Ala), serves as a bridge to cooperatively bring together the editing and aminoacylation centers thus stimulating deacylation of misacylated tRNAs.</text>
</comment>
<dbReference type="HAMAP" id="MF_00036_B">
    <property type="entry name" value="Ala_tRNA_synth_B"/>
    <property type="match status" value="1"/>
</dbReference>
<dbReference type="SUPFAM" id="SSF55186">
    <property type="entry name" value="ThrRS/AlaRS common domain"/>
    <property type="match status" value="1"/>
</dbReference>
<evidence type="ECO:0000313" key="11">
    <source>
        <dbReference type="EMBL" id="OGG08997.1"/>
    </source>
</evidence>
<dbReference type="GO" id="GO:0000049">
    <property type="term" value="F:tRNA binding"/>
    <property type="evidence" value="ECO:0007669"/>
    <property type="project" value="UniProtKB-KW"/>
</dbReference>
<dbReference type="GO" id="GO:0008270">
    <property type="term" value="F:zinc ion binding"/>
    <property type="evidence" value="ECO:0007669"/>
    <property type="project" value="UniProtKB-UniRule"/>
</dbReference>
<comment type="subcellular location">
    <subcellularLocation>
        <location evidence="9">Cytoplasm</location>
    </subcellularLocation>
</comment>
<evidence type="ECO:0000256" key="6">
    <source>
        <dbReference type="ARBA" id="ARBA00022884"/>
    </source>
</evidence>
<keyword evidence="7 9" id="KW-0648">Protein biosynthesis</keyword>
<comment type="cofactor">
    <cofactor evidence="9">
        <name>Zn(2+)</name>
        <dbReference type="ChEBI" id="CHEBI:29105"/>
    </cofactor>
    <text evidence="9">Binds 1 zinc ion per subunit.</text>
</comment>
<organism evidence="11 12">
    <name type="scientific">Candidatus Gottesmanbacteria bacterium RBG_16_43_7</name>
    <dbReference type="NCBI Taxonomy" id="1798373"/>
    <lineage>
        <taxon>Bacteria</taxon>
        <taxon>Candidatus Gottesmaniibacteriota</taxon>
    </lineage>
</organism>
<evidence type="ECO:0000256" key="3">
    <source>
        <dbReference type="ARBA" id="ARBA00022598"/>
    </source>
</evidence>
<dbReference type="Gene3D" id="3.30.980.10">
    <property type="entry name" value="Threonyl-trna Synthetase, Chain A, domain 2"/>
    <property type="match status" value="1"/>
</dbReference>
<keyword evidence="9" id="KW-0963">Cytoplasm</keyword>
<dbReference type="GO" id="GO:0004813">
    <property type="term" value="F:alanine-tRNA ligase activity"/>
    <property type="evidence" value="ECO:0007669"/>
    <property type="project" value="UniProtKB-UniRule"/>
</dbReference>
<sequence length="607" mass="68449">MTANQIRQKYLNFFADRGHAVIPSAPLVPENDPTTLFNSAGMQPLIQYILGTPHPSGKRLVNSQKAIRTQDISEVGDNRHTTFFEMLGNWSLGDYFKAEQLSWIFTFLTQELKLDPRRLFVSVFAGNKSVSKDTEAVKIWQEIYASVGIEAREGERIFAYPAKNNWWSRAGEPEKMPPGEPGGPDSEVFYDLGAEYKFHEHSPFAGTSCHLNCDCGRFLEIANSVFMQYQKLTDGSLTELPAKVVDFGGGLERQVAAENNTPDIFQTDMFSSIIQTIQLLSHKKYGVNDQETRAMRIIADHMRGSVMLVAEGVMPSNKQQGYILRRLIRRSLLYGRNLGLTGGWEYLGKLTHPVALIYQDAYPEVMAKIGDIIPVINEEALRFGETLKKGLREIEKVPEITGDIAFKIYETYGFPWEMTEEIAREKGQNPDKGIFEKEFKKHQEISRTATAGIFKGGLADHSEQTTRLHTATHLLHQALRLVLGQHVAQKGSNITVQRLRFDFSHPRQLTSVEIEKVEQIINEQIDKDLPVSYETTSYKNALKVGVLAFFGERYPDQVKVYTVGNFSREICGGPHVKNTGKIGKFWIVKEESAGAGIRRIYAQIGDS</sequence>
<keyword evidence="3 9" id="KW-0436">Ligase</keyword>
<comment type="similarity">
    <text evidence="1 9">Belongs to the class-II aminoacyl-tRNA synthetase family.</text>
</comment>
<dbReference type="SUPFAM" id="SSF55681">
    <property type="entry name" value="Class II aaRS and biotin synthetases"/>
    <property type="match status" value="1"/>
</dbReference>
<name>A0A1F5ZA03_9BACT</name>
<feature type="binding site" evidence="9">
    <location>
        <position position="571"/>
    </location>
    <ligand>
        <name>Zn(2+)</name>
        <dbReference type="ChEBI" id="CHEBI:29105"/>
    </ligand>
</feature>
<keyword evidence="9" id="KW-0862">Zinc</keyword>
<comment type="catalytic activity">
    <reaction evidence="9">
        <text>tRNA(Ala) + L-alanine + ATP = L-alanyl-tRNA(Ala) + AMP + diphosphate</text>
        <dbReference type="Rhea" id="RHEA:12540"/>
        <dbReference type="Rhea" id="RHEA-COMP:9657"/>
        <dbReference type="Rhea" id="RHEA-COMP:9923"/>
        <dbReference type="ChEBI" id="CHEBI:30616"/>
        <dbReference type="ChEBI" id="CHEBI:33019"/>
        <dbReference type="ChEBI" id="CHEBI:57972"/>
        <dbReference type="ChEBI" id="CHEBI:78442"/>
        <dbReference type="ChEBI" id="CHEBI:78497"/>
        <dbReference type="ChEBI" id="CHEBI:456215"/>
        <dbReference type="EC" id="6.1.1.7"/>
    </reaction>
</comment>
<evidence type="ECO:0000256" key="7">
    <source>
        <dbReference type="ARBA" id="ARBA00022917"/>
    </source>
</evidence>
<dbReference type="Gene3D" id="3.30.54.20">
    <property type="match status" value="1"/>
</dbReference>
<evidence type="ECO:0000259" key="10">
    <source>
        <dbReference type="PROSITE" id="PS50860"/>
    </source>
</evidence>
<dbReference type="CDD" id="cd00673">
    <property type="entry name" value="AlaRS_core"/>
    <property type="match status" value="1"/>
</dbReference>
<dbReference type="InterPro" id="IPR012947">
    <property type="entry name" value="tRNA_SAD"/>
</dbReference>
<dbReference type="SMART" id="SM00863">
    <property type="entry name" value="tRNA_SAD"/>
    <property type="match status" value="1"/>
</dbReference>
<dbReference type="InterPro" id="IPR018162">
    <property type="entry name" value="Ala-tRNA-ligase_IIc_anticod-bd"/>
</dbReference>
<dbReference type="EMBL" id="MFJC01000031">
    <property type="protein sequence ID" value="OGG08997.1"/>
    <property type="molecule type" value="Genomic_DNA"/>
</dbReference>
<feature type="binding site" evidence="9">
    <location>
        <position position="575"/>
    </location>
    <ligand>
        <name>Zn(2+)</name>
        <dbReference type="ChEBI" id="CHEBI:29105"/>
    </ligand>
</feature>
<dbReference type="GO" id="GO:0006419">
    <property type="term" value="P:alanyl-tRNA aminoacylation"/>
    <property type="evidence" value="ECO:0007669"/>
    <property type="project" value="UniProtKB-UniRule"/>
</dbReference>
<dbReference type="STRING" id="1798373.A2154_00195"/>
<feature type="binding site" evidence="9">
    <location>
        <position position="473"/>
    </location>
    <ligand>
        <name>Zn(2+)</name>
        <dbReference type="ChEBI" id="CHEBI:29105"/>
    </ligand>
</feature>
<dbReference type="InterPro" id="IPR045864">
    <property type="entry name" value="aa-tRNA-synth_II/BPL/LPL"/>
</dbReference>
<proteinExistence type="inferred from homology"/>
<dbReference type="Gene3D" id="3.30.930.10">
    <property type="entry name" value="Bira Bifunctional Protein, Domain 2"/>
    <property type="match status" value="1"/>
</dbReference>
<keyword evidence="5 9" id="KW-0067">ATP-binding</keyword>
<keyword evidence="4 9" id="KW-0547">Nucleotide-binding</keyword>
<dbReference type="GO" id="GO:0005737">
    <property type="term" value="C:cytoplasm"/>
    <property type="evidence" value="ECO:0007669"/>
    <property type="project" value="UniProtKB-SubCell"/>
</dbReference>
<evidence type="ECO:0000256" key="2">
    <source>
        <dbReference type="ARBA" id="ARBA00022555"/>
    </source>
</evidence>
<keyword evidence="2 9" id="KW-0820">tRNA-binding</keyword>
<dbReference type="SUPFAM" id="SSF101353">
    <property type="entry name" value="Putative anticodon-binding domain of alanyl-tRNA synthetase (AlaRS)"/>
    <property type="match status" value="1"/>
</dbReference>
<comment type="caution">
    <text evidence="11">The sequence shown here is derived from an EMBL/GenBank/DDBJ whole genome shotgun (WGS) entry which is preliminary data.</text>
</comment>
<feature type="domain" description="Alanyl-transfer RNA synthetases family profile" evidence="10">
    <location>
        <begin position="1"/>
        <end position="607"/>
    </location>
</feature>
<keyword evidence="8 9" id="KW-0030">Aminoacyl-tRNA synthetase</keyword>
<reference evidence="11 12" key="1">
    <citation type="journal article" date="2016" name="Nat. Commun.">
        <title>Thousands of microbial genomes shed light on interconnected biogeochemical processes in an aquifer system.</title>
        <authorList>
            <person name="Anantharaman K."/>
            <person name="Brown C.T."/>
            <person name="Hug L.A."/>
            <person name="Sharon I."/>
            <person name="Castelle C.J."/>
            <person name="Probst A.J."/>
            <person name="Thomas B.C."/>
            <person name="Singh A."/>
            <person name="Wilkins M.J."/>
            <person name="Karaoz U."/>
            <person name="Brodie E.L."/>
            <person name="Williams K.H."/>
            <person name="Hubbard S.S."/>
            <person name="Banfield J.F."/>
        </authorList>
    </citation>
    <scope>NUCLEOTIDE SEQUENCE [LARGE SCALE GENOMIC DNA]</scope>
</reference>
<dbReference type="InterPro" id="IPR050058">
    <property type="entry name" value="Ala-tRNA_ligase"/>
</dbReference>
<dbReference type="AlphaFoldDB" id="A0A1F5ZA03"/>
<dbReference type="Pfam" id="PF01411">
    <property type="entry name" value="tRNA-synt_2c"/>
    <property type="match status" value="1"/>
</dbReference>
<accession>A0A1F5ZA03</accession>
<dbReference type="Pfam" id="PF07973">
    <property type="entry name" value="tRNA_SAD"/>
    <property type="match status" value="1"/>
</dbReference>
<keyword evidence="6 9" id="KW-0694">RNA-binding</keyword>
<dbReference type="PANTHER" id="PTHR11777">
    <property type="entry name" value="ALANYL-TRNA SYNTHETASE"/>
    <property type="match status" value="1"/>
</dbReference>
<dbReference type="InterPro" id="IPR002318">
    <property type="entry name" value="Ala-tRNA-lgiase_IIc"/>
</dbReference>
<dbReference type="EC" id="6.1.1.7" evidence="9"/>
<comment type="function">
    <text evidence="9">Catalyzes the attachment of alanine to tRNA(Ala) in a two-step reaction: alanine is first activated by ATP to form Ala-AMP and then transferred to the acceptor end of tRNA(Ala). Also edits incorrectly charged Ser-tRNA(Ala) and Gly-tRNA(Ala) via its editing domain.</text>
</comment>
<dbReference type="GO" id="GO:0005524">
    <property type="term" value="F:ATP binding"/>
    <property type="evidence" value="ECO:0007669"/>
    <property type="project" value="UniProtKB-UniRule"/>
</dbReference>
<evidence type="ECO:0000256" key="9">
    <source>
        <dbReference type="HAMAP-Rule" id="MF_00036"/>
    </source>
</evidence>
<feature type="binding site" evidence="9">
    <location>
        <position position="469"/>
    </location>
    <ligand>
        <name>Zn(2+)</name>
        <dbReference type="ChEBI" id="CHEBI:29105"/>
    </ligand>
</feature>
<dbReference type="InterPro" id="IPR018164">
    <property type="entry name" value="Ala-tRNA-synth_IIc_N"/>
</dbReference>
<dbReference type="PRINTS" id="PR00980">
    <property type="entry name" value="TRNASYNTHALA"/>
</dbReference>
<dbReference type="InterPro" id="IPR018165">
    <property type="entry name" value="Ala-tRNA-synth_IIc_core"/>
</dbReference>
<evidence type="ECO:0000256" key="5">
    <source>
        <dbReference type="ARBA" id="ARBA00022840"/>
    </source>
</evidence>
<gene>
    <name evidence="9" type="primary">alaS</name>
    <name evidence="11" type="ORF">A2154_00195</name>
</gene>
<keyword evidence="9" id="KW-0479">Metal-binding</keyword>
<dbReference type="InterPro" id="IPR023033">
    <property type="entry name" value="Ala_tRNA_ligase_euk/bac"/>
</dbReference>
<evidence type="ECO:0000256" key="1">
    <source>
        <dbReference type="ARBA" id="ARBA00008226"/>
    </source>
</evidence>
<dbReference type="FunFam" id="3.30.980.10:FF:000004">
    <property type="entry name" value="Alanine--tRNA ligase, cytoplasmic"/>
    <property type="match status" value="1"/>
</dbReference>
<evidence type="ECO:0000256" key="8">
    <source>
        <dbReference type="ARBA" id="ARBA00023146"/>
    </source>
</evidence>
<dbReference type="PROSITE" id="PS50860">
    <property type="entry name" value="AA_TRNA_LIGASE_II_ALA"/>
    <property type="match status" value="1"/>
</dbReference>
<evidence type="ECO:0000313" key="12">
    <source>
        <dbReference type="Proteomes" id="UP000176854"/>
    </source>
</evidence>
<dbReference type="PANTHER" id="PTHR11777:SF9">
    <property type="entry name" value="ALANINE--TRNA LIGASE, CYTOPLASMIC"/>
    <property type="match status" value="1"/>
</dbReference>
<dbReference type="Proteomes" id="UP000176854">
    <property type="component" value="Unassembled WGS sequence"/>
</dbReference>
<evidence type="ECO:0000256" key="4">
    <source>
        <dbReference type="ARBA" id="ARBA00022741"/>
    </source>
</evidence>
<dbReference type="InterPro" id="IPR018163">
    <property type="entry name" value="Thr/Ala-tRNA-synth_IIc_edit"/>
</dbReference>
<dbReference type="GO" id="GO:0002161">
    <property type="term" value="F:aminoacyl-tRNA deacylase activity"/>
    <property type="evidence" value="ECO:0007669"/>
    <property type="project" value="TreeGrafter"/>
</dbReference>
<dbReference type="NCBIfam" id="NF002436">
    <property type="entry name" value="PRK01584.1"/>
    <property type="match status" value="1"/>
</dbReference>
<protein>
    <recommendedName>
        <fullName evidence="9">Alanine--tRNA ligase</fullName>
        <ecNumber evidence="9">6.1.1.7</ecNumber>
    </recommendedName>
    <alternativeName>
        <fullName evidence="9">Alanyl-tRNA synthetase</fullName>
        <shortName evidence="9">AlaRS</shortName>
    </alternativeName>
</protein>